<organism evidence="2 3">
    <name type="scientific">Odocoileus virginianus</name>
    <name type="common">White-tailed deer</name>
    <dbReference type="NCBI Taxonomy" id="9874"/>
    <lineage>
        <taxon>Eukaryota</taxon>
        <taxon>Metazoa</taxon>
        <taxon>Chordata</taxon>
        <taxon>Craniata</taxon>
        <taxon>Vertebrata</taxon>
        <taxon>Euteleostomi</taxon>
        <taxon>Mammalia</taxon>
        <taxon>Eutheria</taxon>
        <taxon>Laurasiatheria</taxon>
        <taxon>Artiodactyla</taxon>
        <taxon>Ruminantia</taxon>
        <taxon>Pecora</taxon>
        <taxon>Cervidae</taxon>
        <taxon>Odocoileinae</taxon>
        <taxon>Odocoileus</taxon>
    </lineage>
</organism>
<gene>
    <name evidence="3" type="primary">EGFL7</name>
</gene>
<evidence type="ECO:0000256" key="1">
    <source>
        <dbReference type="SAM" id="MobiDB-lite"/>
    </source>
</evidence>
<reference evidence="2" key="1">
    <citation type="journal article" date="2022" name="J. Hered.">
        <title>A De Novo Chromosome-Level Genome Assembly of the White-Tailed Deer, Odocoileus Virginianus.</title>
        <authorList>
            <person name="London E.W."/>
            <person name="Roca A.L."/>
            <person name="Novakofski J.E."/>
            <person name="Mateus-Pinilla N.E."/>
        </authorList>
    </citation>
    <scope>NUCLEOTIDE SEQUENCE [LARGE SCALE GENOMIC DNA]</scope>
</reference>
<proteinExistence type="predicted"/>
<sequence>MAEPGRGQQQTPAPGRHGRPPPPRRAAATSVWGMREPPSPGHLEEKAIPPGNSGHVGLPGAASALVPGPGSRRHGARLPAWTQGVCRRGSPGPCVRVFRAACIPALPHHLRWAPSLQHLPDPLQDRLPSPPRAGPHPASLRLLPWLEADWRAARGLWGSNMPATMSERRELCPAWPLSLPCRMAGRRLPDRCGRVPRRRGRLSPALCKHGGQLLVPVSGGPLAICGRGSLPA</sequence>
<dbReference type="GeneID" id="110134076"/>
<name>A0ABM4H7X2_ODOVR</name>
<evidence type="ECO:0000313" key="2">
    <source>
        <dbReference type="Proteomes" id="UP001652640"/>
    </source>
</evidence>
<dbReference type="RefSeq" id="XP_070311672.1">
    <property type="nucleotide sequence ID" value="XM_070455571.1"/>
</dbReference>
<evidence type="ECO:0000313" key="3">
    <source>
        <dbReference type="RefSeq" id="XP_070311672.1"/>
    </source>
</evidence>
<dbReference type="Proteomes" id="UP001652640">
    <property type="component" value="Chromosome 2"/>
</dbReference>
<keyword evidence="2" id="KW-1185">Reference proteome</keyword>
<accession>A0ABM4H7X2</accession>
<feature type="region of interest" description="Disordered" evidence="1">
    <location>
        <begin position="1"/>
        <end position="76"/>
    </location>
</feature>
<protein>
    <submittedName>
        <fullName evidence="3">Epidermal growth factor-like protein 7 isoform X2</fullName>
    </submittedName>
</protein>
<reference evidence="3" key="2">
    <citation type="submission" date="2025-08" db="UniProtKB">
        <authorList>
            <consortium name="RefSeq"/>
        </authorList>
    </citation>
    <scope>IDENTIFICATION</scope>
    <source>
        <tissue evidence="3">Tongue muscle</tissue>
    </source>
</reference>